<evidence type="ECO:0000256" key="2">
    <source>
        <dbReference type="ARBA" id="ARBA00022448"/>
    </source>
</evidence>
<feature type="transmembrane region" description="Helical" evidence="6">
    <location>
        <begin position="163"/>
        <end position="183"/>
    </location>
</feature>
<dbReference type="GeneID" id="98123348"/>
<accession>A0ABR4DIT0</accession>
<dbReference type="PANTHER" id="PTHR23504:SF3">
    <property type="entry name" value="MAJOR FACILITATOR SUPERFAMILY (MFS) PROFILE DOMAIN-CONTAINING PROTEIN"/>
    <property type="match status" value="1"/>
</dbReference>
<evidence type="ECO:0000256" key="3">
    <source>
        <dbReference type="ARBA" id="ARBA00022692"/>
    </source>
</evidence>
<dbReference type="PROSITE" id="PS50850">
    <property type="entry name" value="MFS"/>
    <property type="match status" value="1"/>
</dbReference>
<gene>
    <name evidence="8" type="ORF">VTJ83DRAFT_2434</name>
</gene>
<dbReference type="EMBL" id="JAZGUE010000002">
    <property type="protein sequence ID" value="KAL2270250.1"/>
    <property type="molecule type" value="Genomic_DNA"/>
</dbReference>
<feature type="transmembrane region" description="Helical" evidence="6">
    <location>
        <begin position="237"/>
        <end position="261"/>
    </location>
</feature>
<dbReference type="RefSeq" id="XP_070868974.1">
    <property type="nucleotide sequence ID" value="XM_071008704.1"/>
</dbReference>
<protein>
    <recommendedName>
        <fullName evidence="7">Major facilitator superfamily (MFS) profile domain-containing protein</fullName>
    </recommendedName>
</protein>
<evidence type="ECO:0000256" key="1">
    <source>
        <dbReference type="ARBA" id="ARBA00004141"/>
    </source>
</evidence>
<proteinExistence type="predicted"/>
<feature type="transmembrane region" description="Helical" evidence="6">
    <location>
        <begin position="139"/>
        <end position="157"/>
    </location>
</feature>
<feature type="domain" description="Major facilitator superfamily (MFS) profile" evidence="7">
    <location>
        <begin position="67"/>
        <end position="503"/>
    </location>
</feature>
<dbReference type="SUPFAM" id="SSF103473">
    <property type="entry name" value="MFS general substrate transporter"/>
    <property type="match status" value="1"/>
</dbReference>
<organism evidence="8 9">
    <name type="scientific">Remersonia thermophila</name>
    <dbReference type="NCBI Taxonomy" id="72144"/>
    <lineage>
        <taxon>Eukaryota</taxon>
        <taxon>Fungi</taxon>
        <taxon>Dikarya</taxon>
        <taxon>Ascomycota</taxon>
        <taxon>Pezizomycotina</taxon>
        <taxon>Sordariomycetes</taxon>
        <taxon>Sordariomycetidae</taxon>
        <taxon>Sordariales</taxon>
        <taxon>Sordariales incertae sedis</taxon>
        <taxon>Remersonia</taxon>
    </lineage>
</organism>
<feature type="transmembrane region" description="Helical" evidence="6">
    <location>
        <begin position="406"/>
        <end position="431"/>
    </location>
</feature>
<evidence type="ECO:0000256" key="6">
    <source>
        <dbReference type="SAM" id="Phobius"/>
    </source>
</evidence>
<evidence type="ECO:0000256" key="5">
    <source>
        <dbReference type="ARBA" id="ARBA00023136"/>
    </source>
</evidence>
<feature type="transmembrane region" description="Helical" evidence="6">
    <location>
        <begin position="68"/>
        <end position="86"/>
    </location>
</feature>
<feature type="transmembrane region" description="Helical" evidence="6">
    <location>
        <begin position="443"/>
        <end position="467"/>
    </location>
</feature>
<sequence>MDRSEHGEVTEQTPLLGAGHAAAALVNNAVNHEPGQFDEAVIAANAGDGMPYVTGDEAGDKPLPARQILALCYARLVEPIAYFSIFPYINEMVQRNGDLADTDMGFYSGLIESLFSLTQMMVMIWWGRAADRWGRKPPMLISLAGVALATSLFGTARTITEMILFRCIAGVFSGSTVTIRTMIAELSTPKTQARAFSWFSFAGNLGIMLGPLVGGALADPARQYPGLFGRYRFFHDYPYALPSFAVGVLTLTSVAAVAVFVQETLVRPKKGTNDDRGGEAPTAGVPPEPTSLWTLLRSPGVALALFLYGYVMLLAFSYTALMPVFWFTAVPLGGLGLTTQQISLLLALTGVSQAGWTLLALPPLQRRAGTTGVLRLCATAYPLFFLASPLLALILRGGGEEARTAFWSLAPPLIAIGSGVSMAFTGIQLAVNDVAPSPDTLGTLNSLALSLSSGVRAFSPALFSSLFALSVRSGLLGGYAIWVLMVALGFGYTALSRVLPDYDEIRRKRDSERE</sequence>
<comment type="caution">
    <text evidence="8">The sequence shown here is derived from an EMBL/GenBank/DDBJ whole genome shotgun (WGS) entry which is preliminary data.</text>
</comment>
<keyword evidence="2" id="KW-0813">Transport</keyword>
<dbReference type="InterPro" id="IPR036259">
    <property type="entry name" value="MFS_trans_sf"/>
</dbReference>
<feature type="transmembrane region" description="Helical" evidence="6">
    <location>
        <begin position="106"/>
        <end position="127"/>
    </location>
</feature>
<dbReference type="PANTHER" id="PTHR23504">
    <property type="entry name" value="MAJOR FACILITATOR SUPERFAMILY DOMAIN-CONTAINING PROTEIN 10"/>
    <property type="match status" value="1"/>
</dbReference>
<dbReference type="InterPro" id="IPR020846">
    <property type="entry name" value="MFS_dom"/>
</dbReference>
<comment type="subcellular location">
    <subcellularLocation>
        <location evidence="1">Membrane</location>
        <topology evidence="1">Multi-pass membrane protein</topology>
    </subcellularLocation>
</comment>
<feature type="transmembrane region" description="Helical" evidence="6">
    <location>
        <begin position="301"/>
        <end position="321"/>
    </location>
</feature>
<keyword evidence="4 6" id="KW-1133">Transmembrane helix</keyword>
<evidence type="ECO:0000313" key="9">
    <source>
        <dbReference type="Proteomes" id="UP001600064"/>
    </source>
</evidence>
<name>A0ABR4DIT0_9PEZI</name>
<keyword evidence="5 6" id="KW-0472">Membrane</keyword>
<evidence type="ECO:0000256" key="4">
    <source>
        <dbReference type="ARBA" id="ARBA00022989"/>
    </source>
</evidence>
<dbReference type="InterPro" id="IPR001958">
    <property type="entry name" value="Tet-R_TetA/multi-R_MdtG-like"/>
</dbReference>
<dbReference type="CDD" id="cd17330">
    <property type="entry name" value="MFS_SLC46_TetA_like"/>
    <property type="match status" value="1"/>
</dbReference>
<feature type="transmembrane region" description="Helical" evidence="6">
    <location>
        <begin position="195"/>
        <end position="217"/>
    </location>
</feature>
<dbReference type="Gene3D" id="1.20.1250.20">
    <property type="entry name" value="MFS general substrate transporter like domains"/>
    <property type="match status" value="1"/>
</dbReference>
<feature type="transmembrane region" description="Helical" evidence="6">
    <location>
        <begin position="373"/>
        <end position="394"/>
    </location>
</feature>
<evidence type="ECO:0000313" key="8">
    <source>
        <dbReference type="EMBL" id="KAL2270250.1"/>
    </source>
</evidence>
<reference evidence="8 9" key="1">
    <citation type="journal article" date="2024" name="Commun. Biol.">
        <title>Comparative genomic analysis of thermophilic fungi reveals convergent evolutionary adaptations and gene losses.</title>
        <authorList>
            <person name="Steindorff A.S."/>
            <person name="Aguilar-Pontes M.V."/>
            <person name="Robinson A.J."/>
            <person name="Andreopoulos B."/>
            <person name="LaButti K."/>
            <person name="Kuo A."/>
            <person name="Mondo S."/>
            <person name="Riley R."/>
            <person name="Otillar R."/>
            <person name="Haridas S."/>
            <person name="Lipzen A."/>
            <person name="Grimwood J."/>
            <person name="Schmutz J."/>
            <person name="Clum A."/>
            <person name="Reid I.D."/>
            <person name="Moisan M.C."/>
            <person name="Butler G."/>
            <person name="Nguyen T.T.M."/>
            <person name="Dewar K."/>
            <person name="Conant G."/>
            <person name="Drula E."/>
            <person name="Henrissat B."/>
            <person name="Hansel C."/>
            <person name="Singer S."/>
            <person name="Hutchinson M.I."/>
            <person name="de Vries R.P."/>
            <person name="Natvig D.O."/>
            <person name="Powell A.J."/>
            <person name="Tsang A."/>
            <person name="Grigoriev I.V."/>
        </authorList>
    </citation>
    <scope>NUCLEOTIDE SEQUENCE [LARGE SCALE GENOMIC DNA]</scope>
    <source>
        <strain evidence="8 9">ATCC 22073</strain>
    </source>
</reference>
<dbReference type="Proteomes" id="UP001600064">
    <property type="component" value="Unassembled WGS sequence"/>
</dbReference>
<feature type="transmembrane region" description="Helical" evidence="6">
    <location>
        <begin position="341"/>
        <end position="361"/>
    </location>
</feature>
<dbReference type="Pfam" id="PF07690">
    <property type="entry name" value="MFS_1"/>
    <property type="match status" value="1"/>
</dbReference>
<dbReference type="InterPro" id="IPR011701">
    <property type="entry name" value="MFS"/>
</dbReference>
<dbReference type="PRINTS" id="PR01035">
    <property type="entry name" value="TCRTETA"/>
</dbReference>
<keyword evidence="3 6" id="KW-0812">Transmembrane</keyword>
<feature type="transmembrane region" description="Helical" evidence="6">
    <location>
        <begin position="479"/>
        <end position="499"/>
    </location>
</feature>
<evidence type="ECO:0000259" key="7">
    <source>
        <dbReference type="PROSITE" id="PS50850"/>
    </source>
</evidence>
<keyword evidence="9" id="KW-1185">Reference proteome</keyword>